<name>A0A158Q2X4_DRAME</name>
<dbReference type="InterPro" id="IPR010734">
    <property type="entry name" value="Copine_C"/>
</dbReference>
<evidence type="ECO:0000313" key="4">
    <source>
        <dbReference type="Proteomes" id="UP000274756"/>
    </source>
</evidence>
<dbReference type="SMART" id="SM00327">
    <property type="entry name" value="VWA"/>
    <property type="match status" value="1"/>
</dbReference>
<dbReference type="GO" id="GO:0005634">
    <property type="term" value="C:nucleus"/>
    <property type="evidence" value="ECO:0007669"/>
    <property type="project" value="TreeGrafter"/>
</dbReference>
<dbReference type="PANTHER" id="PTHR45751">
    <property type="entry name" value="COPINE FAMILY PROTEIN 1"/>
    <property type="match status" value="1"/>
</dbReference>
<evidence type="ECO:0000313" key="3">
    <source>
        <dbReference type="Proteomes" id="UP000038040"/>
    </source>
</evidence>
<dbReference type="Proteomes" id="UP000274756">
    <property type="component" value="Unassembled WGS sequence"/>
</dbReference>
<proteinExistence type="predicted"/>
<dbReference type="Proteomes" id="UP000038040">
    <property type="component" value="Unplaced"/>
</dbReference>
<dbReference type="SUPFAM" id="SSF53300">
    <property type="entry name" value="vWA-like"/>
    <property type="match status" value="1"/>
</dbReference>
<dbReference type="GO" id="GO:0016567">
    <property type="term" value="P:protein ubiquitination"/>
    <property type="evidence" value="ECO:0007669"/>
    <property type="project" value="TreeGrafter"/>
</dbReference>
<reference evidence="5" key="1">
    <citation type="submission" date="2016-04" db="UniProtKB">
        <authorList>
            <consortium name="WormBaseParasite"/>
        </authorList>
    </citation>
    <scope>IDENTIFICATION</scope>
</reference>
<dbReference type="InterPro" id="IPR052079">
    <property type="entry name" value="E3_ligase/Copine_domain"/>
</dbReference>
<feature type="domain" description="VWFA" evidence="1">
    <location>
        <begin position="4161"/>
        <end position="4354"/>
    </location>
</feature>
<sequence>MPIIDRCPKPGLYSTNLSAIAKSNQERRINIADDNKFNSRSDRNIRNAIDPLLSKNTEKIIQAAKSVKKIVYNDANPSLPLVFELLQLENKSVNVGEDGMEFIDAEGDDMSCFRSKLDMKKGFKQLFVQERFHSRILTKYESSDEDIMNTDKTWPGQGRSNDIMEVREMSMPSLPTKSVTFKDEIMERRGQSVVPQSTYSPRMRTTYKFNYEGKDQKLESYSQEDNIQKASHNTLDEATFDLLHLSSLPDATISYNSTSHIQPFADSIQKSSSTNSINKVIRTKKYRLEPSRQGPPVIRTVVEGDLQTEKIVGAELTSFDQCVYGTWIVKDVVTNYKVKTYLGKRMLLLEDQAVNGKEQRDEFTMSLYEQGILKSEQDVRLQIPQSTDKMEYLTEISQRLLTDLASLNNDDPLSIPVTRVEVEVIENITKILKTYIIGEKACLAETELDQAAIDASDEFTAEKYNYEERKLTDVLDIQLESYGKSYSGHDQLILRQKYESETSSDSVLPNLMQVAECGLRRTEDCSSNEVCVATSNSYAGQMSTVFENTNTMQQHAHSSYYDMEQQGKYFTDKTTLKKRTIYELEDESETKMDRNEISTFLNCDLKRYYDSSSNQVVIAVPLSMFIDAIIMNQKRMKTGTEISNYNIKQEGQHFEGETIFRRAKRVELSESSDEEINVQVNKIQELREFRKDTVSYEMSVQGQDFKGETLIKKGRDLISSDSDYANDEAQKIITYVDLNKANSRGEFEVILVLSNETSLSPVIFQESIQSETTNAIFFLRKHHSTALADRLVTIANKWTECFNGKELNEETINAMVAMRSVAENSQQNIMKNLSNRLQEKTSARFIETIEEQLMIMFCLQKEIKEKAEIIEEILRDRAILKINHFLNAAEDEQIFAKIFINSPNTSNNCEMIQTILKIANESRTMHSCQEMCSENASTVIYLQNRAATNEIMSTSYNHIDKRRSFGHKLSTKASLIEEFKHDLYLKKRPLYGNEYLLDYCVREAMMKRLELVTCPSIEVERTSYFALNKGAKSAATNTRLISKTKERNDANLKEYSDKSENIAIMMRNTGIMQEQATGEWCEPVTGRSRPSTNFITGFIDLSTNNINIYRHISNFKTLLPLHGTAMLSLPSPSQYSVSFVCSSVPRHFYEKPSSSIIFNENYHRSKDFIMHRKSNTDLSVCDDAIHNIAHTFYFNKPNIGFSTKVSINEINNAIKYSYLKESERYAREIKTIFDRSNDFIKMKKTDRFYKSGSKVHVMHTLQIDEEMHSDQRGLKEFTELKELDKSNVEIIKKDKVIEIPILTNQEIQYVHPTKPRIQQSLQQSCFDAYREDATQFYGEQETTSMHQQTDSPIISHTKNGDQKAIITEKTIEINGMSLDMKNNQQLYVENEGEQMKMKDYKRDWGIDISETRVAMLNAGFDLDTTLLSTPTGSFLWNQEENKVEEDTRKENREIYDTGCYSYYDSRNSSNYSRWHSNTMEFCHHYHGQTVIPNEFYRDTSKDLYESTATWLHAKTNSEFVENVANEFSHGIHDYAGISSVEAFSRESHHMIKRQKIIESSLLNLDLDDIHSRFVHEVEKTSANMDLTMQFPVPNRTIEKNLSNDQYQIATYYDDEITYDKNDLAGLNEVSTSVVQNIRQKVRNEEEELSSLGQYKIGFSENCEAMAYEASGAKASVSELNDIGIVSTVSSEQTAQDERASVFADKISRMWEQNAETYSETETEIESSVQANLELTLESLKSVKITEKTITAFPKMAEQLNLQGTIESETDKNAILESKIKEESAIALENEKKYAKINLSIKEFGNKDETYGAHWSKIERNAENEMSFQIANREMQNFSTVEAVNSNIGHAISLMKISPTCEIPIINKLVVKEAVLQKFSADIKRFEAKMEKDSIELFANLALADSKKEVVGASTTEFSDSFIETAACFSLIENTQPYQRVDRIMEEKRRVEQKLITSHASTKFIELSINLIAKRESVIAKDCLLKDITNDMIVAYLKAAHDVSTDGFVDLKKPNWIQDSEKIIRRDAAFVINPMTIKQSSDEQRSYSYGWTALNRDLSAEKVYPDVHHASELLKTKTSIYEIIELAEEMKLDECLADTFKILALDHRDFIKRKWEINRTEVKEEMKKRFKSGDQFDFCEIFLAEKQNTKAITQIREYYSSDSECLGSFSQLTSAKRAAEKITKIIPIPYIWKEIFVTEASGEESAESETSFTKPYHADERNIIKKQANNDSMNFHTKASSHYTALLHMELSSLQNEDKIEIIVNDVPREELMSHPIKEYEAKLHSTDASWITIDNELETEKEIPINLLERAIIKTKASEELSLDVNSLITCDNEQYSIEREIPLVSLAIHDKCFHIASEYHENLLLREDSVAEQLEIILKDKVQDNQINRTLLEITESSVDAGILLMQRSAQKLQMSASHTINQPITIFQSFQTLSATMFNEEISAEFTVTRPSCNIEDKKSVNMAESATLKTEYAKEIKADSNFELATTTDRNDIVENIQRIGNKIRASQEMKEFNSSAFEILSNWTIVYRDLEAEVRFLEATKDRQLFATDSAAFEEIALHEVWQSRAINLFTEKIFAIKMNENCIRWLSITADSLKISIEKYEQREKIFKILADKLINKISNKFKECGDEKLNAIVNLHKITYTSPHIHAIPSIWPTYRTVSVEPLRLQYDSMENDFTNIEISLQKKELDATTECLKIAANRYEPCEFSSEQCSEEKIKLIVNIEGKDISNEIVETKWPEVNKAEPTGREVKEFGDDDTSLIIQFTSSNSVFAETLLIFNIARECQPLILNTFRTLETNLDILSELGIPSQTEYLFTVIIAANKGENLLMQIFEPINRYLTIGYQFSKDYQTLNTIYKIREARFGGDYHLSASFVKEEYRNIDLLFSKSNQNEMTKHRLKQQIILSLPIFHQMAYKSAEISMEFNSNKSSDHSSFEITRFCPRSTQPVLHKLREMNHVLYTVYASFKRYDQYDRIIKTVEVANYGESVSLCTECAEEIDTSVSFNYINNEIFSSVKITILAPITNVLNHRTKACTEESVSLCRELIEYGPREDICRSFVGKIRGEGIEKKMKESKDIKQISYLEYSKKLSFNEIERIIDEIRFGGHIKLKTDACEYHELNVIRELTSNRLFIKHCSQVIKENLRNKPMILSAKASEINACTLTTDLHSSLCDSKQISKICIEKIYEKYASSIKESVENDVIVNIFCHKDSENLFSEIIFKISRQGGNYSFGTLATKNEQESSAYHLNKSRITVLGANQSIIIKNKEVPVYLQSAYSKEESVSIMQEQKSPANYCESCTLVKRSSNEQKLEFSVNETTDVKEIVYSQYAALEASKLIERIFCEPNFGGSLVLNTVCSSDLSTDSNISLQSEKPSTAAAYLIIKVIPVEKIQLNCTSSMLNEITTTISFKRGSDLQAVGTIWKSSITAYLSYVTTETSFFDECLNISWHKVEQSAALSDTIEEKRFGGCILFATNYAHQEETTIPCALIAASRELKQCEFVIAIANLTINPTLSTKYAIESILTYSSSLSKASALQQTLLEVETANKGESVKIDIQEATLINETTNLQYEKHAQCTTKTHNIDIPRLGGFIYLSTLASQDIHEKIYLSLVSSVIRQVAAAVVLVCANKGEQSTYRCMAASEEGTSMNASLQKTAGFYNYSTKLRSSLKGESSTFHTKESLFLEEFNTVHMKQNELTEDVSRILNEKRFGGIVTINTMSAKDICLTIIQEFIRKCDFGEVFKTKKVRNEIEPAKMYCKASSENTVSAMYHFENTKLKILQKEIILRDSTRTLVPILNTAESIELYIAINISMMKSVEQENCEKILKEVRYGGISRLECSAISEEIIELSSIALERKSTALSVNFTKVITNDSKQDKSIKGSTEESFMMDANMISPSEIRTISASTILYIPRTEEGLMHRTRASSQTIFNFNISFQKQDAQANFSWTMHEARCEAPEHLHTQASSLAETDLIEFNVERQMNGLLVETIVARAARELTPIILKTDQAAETFVRIDEIIANSLEWHVGEVGIKRSMINHEREEILCAAPVHVTLRHEDEYRAETKEEKSDKRVSFAAEVMERTMTMDMSMTVERREAPSIVKKPMKKENRSKRGVIKMNEAPTFIPIRRNSLLLAMDLSSPHNIPHYKTLQDVIKGIKKAGLEYSNLIFGIDYTRSNFYQGEKTFDGRNLHSLDSEEMNPYQQVIDIVGKTLSSFDADGVIPTYGFGDEETLDQGIFNLYNRNDMDAECNGFEEVLKIYNEKTPFIKMSGPTNFVPLIEKAVDIVREKQSYHILVIVADGQVTNEKINQKAIAAASHYPLSIIMVGVGDGPWSMMTRFDETLPKRIFDNFHFVDYHKVMFNAPNQEASFALNALMEIPDQYKAIKDLGLLKHTKRG</sequence>
<keyword evidence="4" id="KW-1185">Reference proteome</keyword>
<dbReference type="OrthoDB" id="5855668at2759"/>
<dbReference type="GO" id="GO:0004842">
    <property type="term" value="F:ubiquitin-protein transferase activity"/>
    <property type="evidence" value="ECO:0007669"/>
    <property type="project" value="TreeGrafter"/>
</dbReference>
<accession>A0A158Q2X4</accession>
<dbReference type="Pfam" id="PF07002">
    <property type="entry name" value="Copine"/>
    <property type="match status" value="1"/>
</dbReference>
<gene>
    <name evidence="2" type="ORF">DME_LOCUS5401</name>
</gene>
<organism evidence="3 5">
    <name type="scientific">Dracunculus medinensis</name>
    <name type="common">Guinea worm</name>
    <dbReference type="NCBI Taxonomy" id="318479"/>
    <lineage>
        <taxon>Eukaryota</taxon>
        <taxon>Metazoa</taxon>
        <taxon>Ecdysozoa</taxon>
        <taxon>Nematoda</taxon>
        <taxon>Chromadorea</taxon>
        <taxon>Rhabditida</taxon>
        <taxon>Spirurina</taxon>
        <taxon>Dracunculoidea</taxon>
        <taxon>Dracunculidae</taxon>
        <taxon>Dracunculus</taxon>
    </lineage>
</organism>
<dbReference type="EMBL" id="UYYG01001152">
    <property type="protein sequence ID" value="VDN55428.1"/>
    <property type="molecule type" value="Genomic_DNA"/>
</dbReference>
<protein>
    <submittedName>
        <fullName evidence="5">VWFA domain-containing protein</fullName>
    </submittedName>
</protein>
<evidence type="ECO:0000259" key="1">
    <source>
        <dbReference type="SMART" id="SM00327"/>
    </source>
</evidence>
<dbReference type="STRING" id="318479.A0A158Q2X4"/>
<reference evidence="2 4" key="2">
    <citation type="submission" date="2018-11" db="EMBL/GenBank/DDBJ databases">
        <authorList>
            <consortium name="Pathogen Informatics"/>
        </authorList>
    </citation>
    <scope>NUCLEOTIDE SEQUENCE [LARGE SCALE GENOMIC DNA]</scope>
</reference>
<evidence type="ECO:0000313" key="5">
    <source>
        <dbReference type="WBParaSite" id="DME_0000104101-mRNA-1"/>
    </source>
</evidence>
<dbReference type="PANTHER" id="PTHR45751:SF11">
    <property type="entry name" value="COPINE FAMILY PROTEIN 2"/>
    <property type="match status" value="1"/>
</dbReference>
<dbReference type="InterPro" id="IPR002035">
    <property type="entry name" value="VWF_A"/>
</dbReference>
<dbReference type="WBParaSite" id="DME_0000104101-mRNA-1">
    <property type="protein sequence ID" value="DME_0000104101-mRNA-1"/>
    <property type="gene ID" value="DME_0000104101"/>
</dbReference>
<dbReference type="InterPro" id="IPR036465">
    <property type="entry name" value="vWFA_dom_sf"/>
</dbReference>
<evidence type="ECO:0000313" key="2">
    <source>
        <dbReference type="EMBL" id="VDN55428.1"/>
    </source>
</evidence>